<feature type="region of interest" description="Disordered" evidence="8">
    <location>
        <begin position="155"/>
        <end position="299"/>
    </location>
</feature>
<evidence type="ECO:0000256" key="2">
    <source>
        <dbReference type="ARBA" id="ARBA00006695"/>
    </source>
</evidence>
<dbReference type="OrthoDB" id="21123at2759"/>
<evidence type="ECO:0000256" key="4">
    <source>
        <dbReference type="ARBA" id="ARBA00022728"/>
    </source>
</evidence>
<evidence type="ECO:0000256" key="7">
    <source>
        <dbReference type="ARBA" id="ARBA00023242"/>
    </source>
</evidence>
<feature type="compositionally biased region" description="Basic residues" evidence="8">
    <location>
        <begin position="249"/>
        <end position="258"/>
    </location>
</feature>
<comment type="caution">
    <text evidence="10">The sequence shown here is derived from an EMBL/GenBank/DDBJ whole genome shotgun (WGS) entry which is preliminary data.</text>
</comment>
<accession>A0A9P4QJW5</accession>
<dbReference type="GO" id="GO:0000398">
    <property type="term" value="P:mRNA splicing, via spliceosome"/>
    <property type="evidence" value="ECO:0007669"/>
    <property type="project" value="TreeGrafter"/>
</dbReference>
<sequence>MGGDLNLKKSWHPNLRKNQETVWKAQQAALAERKVVDKLRRERQEERAVEELQRLQESAGKAPVQKRVDWMYNNPANPSGDAVTEERESYLLGTRRIDHLLTANDAETSALKKGAVGIEAIGDGFAGTARDTARKVAEDPLLLIQKSKMEAQIKAFRDQQKMAQAKERADKGKERRHRHRRRRSRSRSRDDDHDRRHRHRRSRSRSRDDDHDRSRRHRRSRSRDDDYDRRHRHRRSRSRSRDDDYDKKDRHRRRSRSPRRSDAAERLARMQADASSLDKQREERVRLREAEDAAEEAKFKKDKFGSHRFVSKMNRERADMAGSGLGDAMARDRRRGIDA</sequence>
<dbReference type="InterPro" id="IPR051376">
    <property type="entry name" value="CWC25_splicing_factor"/>
</dbReference>
<feature type="compositionally biased region" description="Basic and acidic residues" evidence="8">
    <location>
        <begin position="276"/>
        <end position="299"/>
    </location>
</feature>
<keyword evidence="3" id="KW-0507">mRNA processing</keyword>
<feature type="compositionally biased region" description="Basic and acidic residues" evidence="8">
    <location>
        <begin position="239"/>
        <end position="248"/>
    </location>
</feature>
<dbReference type="Proteomes" id="UP000799444">
    <property type="component" value="Unassembled WGS sequence"/>
</dbReference>
<reference evidence="10" key="1">
    <citation type="journal article" date="2020" name="Stud. Mycol.">
        <title>101 Dothideomycetes genomes: a test case for predicting lifestyles and emergence of pathogens.</title>
        <authorList>
            <person name="Haridas S."/>
            <person name="Albert R."/>
            <person name="Binder M."/>
            <person name="Bloem J."/>
            <person name="Labutti K."/>
            <person name="Salamov A."/>
            <person name="Andreopoulos B."/>
            <person name="Baker S."/>
            <person name="Barry K."/>
            <person name="Bills G."/>
            <person name="Bluhm B."/>
            <person name="Cannon C."/>
            <person name="Castanera R."/>
            <person name="Culley D."/>
            <person name="Daum C."/>
            <person name="Ezra D."/>
            <person name="Gonzalez J."/>
            <person name="Henrissat B."/>
            <person name="Kuo A."/>
            <person name="Liang C."/>
            <person name="Lipzen A."/>
            <person name="Lutzoni F."/>
            <person name="Magnuson J."/>
            <person name="Mondo S."/>
            <person name="Nolan M."/>
            <person name="Ohm R."/>
            <person name="Pangilinan J."/>
            <person name="Park H.-J."/>
            <person name="Ramirez L."/>
            <person name="Alfaro M."/>
            <person name="Sun H."/>
            <person name="Tritt A."/>
            <person name="Yoshinaga Y."/>
            <person name="Zwiers L.-H."/>
            <person name="Turgeon B."/>
            <person name="Goodwin S."/>
            <person name="Spatafora J."/>
            <person name="Crous P."/>
            <person name="Grigoriev I."/>
        </authorList>
    </citation>
    <scope>NUCLEOTIDE SEQUENCE</scope>
    <source>
        <strain evidence="10">CBS 125425</strain>
    </source>
</reference>
<feature type="region of interest" description="Disordered" evidence="8">
    <location>
        <begin position="319"/>
        <end position="339"/>
    </location>
</feature>
<evidence type="ECO:0000256" key="1">
    <source>
        <dbReference type="ARBA" id="ARBA00004123"/>
    </source>
</evidence>
<dbReference type="InterPro" id="IPR019339">
    <property type="entry name" value="CIR_N_dom"/>
</dbReference>
<evidence type="ECO:0000256" key="5">
    <source>
        <dbReference type="ARBA" id="ARBA00023054"/>
    </source>
</evidence>
<evidence type="ECO:0000256" key="3">
    <source>
        <dbReference type="ARBA" id="ARBA00022664"/>
    </source>
</evidence>
<dbReference type="Pfam" id="PF12542">
    <property type="entry name" value="CWC25"/>
    <property type="match status" value="1"/>
</dbReference>
<keyword evidence="4" id="KW-0747">Spliceosome</keyword>
<evidence type="ECO:0000256" key="8">
    <source>
        <dbReference type="SAM" id="MobiDB-lite"/>
    </source>
</evidence>
<comment type="subcellular location">
    <subcellularLocation>
        <location evidence="1">Nucleus</location>
    </subcellularLocation>
</comment>
<dbReference type="SMART" id="SM01083">
    <property type="entry name" value="Cir_N"/>
    <property type="match status" value="1"/>
</dbReference>
<protein>
    <recommendedName>
        <fullName evidence="9">CBF1-interacting co-repressor CIR N-terminal domain-containing protein</fullName>
    </recommendedName>
</protein>
<comment type="similarity">
    <text evidence="2">Belongs to the CWC25 family.</text>
</comment>
<keyword evidence="7" id="KW-0539">Nucleus</keyword>
<feature type="compositionally biased region" description="Basic and acidic residues" evidence="8">
    <location>
        <begin position="259"/>
        <end position="268"/>
    </location>
</feature>
<feature type="compositionally biased region" description="Basic and acidic residues" evidence="8">
    <location>
        <begin position="329"/>
        <end position="339"/>
    </location>
</feature>
<evidence type="ECO:0000313" key="10">
    <source>
        <dbReference type="EMBL" id="KAF2727670.1"/>
    </source>
</evidence>
<keyword evidence="6" id="KW-0508">mRNA splicing</keyword>
<proteinExistence type="inferred from homology"/>
<feature type="compositionally biased region" description="Basic residues" evidence="8">
    <location>
        <begin position="195"/>
        <end position="204"/>
    </location>
</feature>
<gene>
    <name evidence="10" type="ORF">EJ04DRAFT_570205</name>
</gene>
<dbReference type="EMBL" id="ML996319">
    <property type="protein sequence ID" value="KAF2727670.1"/>
    <property type="molecule type" value="Genomic_DNA"/>
</dbReference>
<evidence type="ECO:0000259" key="9">
    <source>
        <dbReference type="SMART" id="SM01083"/>
    </source>
</evidence>
<dbReference type="InterPro" id="IPR022209">
    <property type="entry name" value="CWC25"/>
</dbReference>
<name>A0A9P4QJW5_9PLEO</name>
<evidence type="ECO:0000313" key="11">
    <source>
        <dbReference type="Proteomes" id="UP000799444"/>
    </source>
</evidence>
<dbReference type="PANTHER" id="PTHR16196:SF0">
    <property type="entry name" value="PRE-MRNA-SPLICING FACTOR CWC25 HOMOLOG"/>
    <property type="match status" value="1"/>
</dbReference>
<keyword evidence="11" id="KW-1185">Reference proteome</keyword>
<organism evidence="10 11">
    <name type="scientific">Polyplosphaeria fusca</name>
    <dbReference type="NCBI Taxonomy" id="682080"/>
    <lineage>
        <taxon>Eukaryota</taxon>
        <taxon>Fungi</taxon>
        <taxon>Dikarya</taxon>
        <taxon>Ascomycota</taxon>
        <taxon>Pezizomycotina</taxon>
        <taxon>Dothideomycetes</taxon>
        <taxon>Pleosporomycetidae</taxon>
        <taxon>Pleosporales</taxon>
        <taxon>Tetraplosphaeriaceae</taxon>
        <taxon>Polyplosphaeria</taxon>
    </lineage>
</organism>
<dbReference type="PANTHER" id="PTHR16196">
    <property type="entry name" value="CELL CYCLE CONTROL PROTEIN CWF25"/>
    <property type="match status" value="1"/>
</dbReference>
<feature type="compositionally biased region" description="Basic residues" evidence="8">
    <location>
        <begin position="174"/>
        <end position="186"/>
    </location>
</feature>
<dbReference type="AlphaFoldDB" id="A0A9P4QJW5"/>
<feature type="compositionally biased region" description="Basic and acidic residues" evidence="8">
    <location>
        <begin position="155"/>
        <end position="173"/>
    </location>
</feature>
<keyword evidence="5" id="KW-0175">Coiled coil</keyword>
<evidence type="ECO:0000256" key="6">
    <source>
        <dbReference type="ARBA" id="ARBA00023187"/>
    </source>
</evidence>
<feature type="domain" description="CBF1-interacting co-repressor CIR N-terminal" evidence="9">
    <location>
        <begin position="10"/>
        <end position="46"/>
    </location>
</feature>
<dbReference type="GO" id="GO:0005684">
    <property type="term" value="C:U2-type spliceosomal complex"/>
    <property type="evidence" value="ECO:0007669"/>
    <property type="project" value="TreeGrafter"/>
</dbReference>
<dbReference type="Pfam" id="PF10197">
    <property type="entry name" value="Cir_N"/>
    <property type="match status" value="1"/>
</dbReference>